<name>A0AAQ3L9C3_9BACT</name>
<dbReference type="InterPro" id="IPR035287">
    <property type="entry name" value="DUF5362"/>
</dbReference>
<sequence>MDEYHIVGGDGNEYGPVSADEIRSWVKQGRANAQTMAGKNGGAKMALGTFAEFASCFSPAPQAASPTSVPQPNYGSGVSPSPMASAPGATAGGGYGQSNETRDTVMNIMEPLSSAAGWMKFLAIMFFIAGGFNVLSIWGIIFAWLPIWMGVLMWKAATRARATMIDGSELTAESAMASLKTYFTLMGVLMLIYLVVIVGLVIFFIAVGASGLMMDDPAYY</sequence>
<keyword evidence="2" id="KW-0812">Transmembrane</keyword>
<organism evidence="3 4">
    <name type="scientific">Rubellicoccus peritrichatus</name>
    <dbReference type="NCBI Taxonomy" id="3080537"/>
    <lineage>
        <taxon>Bacteria</taxon>
        <taxon>Pseudomonadati</taxon>
        <taxon>Verrucomicrobiota</taxon>
        <taxon>Opitutia</taxon>
        <taxon>Puniceicoccales</taxon>
        <taxon>Cerasicoccaceae</taxon>
        <taxon>Rubellicoccus</taxon>
    </lineage>
</organism>
<evidence type="ECO:0000313" key="3">
    <source>
        <dbReference type="EMBL" id="WOO41231.1"/>
    </source>
</evidence>
<gene>
    <name evidence="3" type="ORF">RZN69_21630</name>
</gene>
<dbReference type="KEGG" id="puo:RZN69_21630"/>
<evidence type="ECO:0000256" key="2">
    <source>
        <dbReference type="SAM" id="Phobius"/>
    </source>
</evidence>
<evidence type="ECO:0000256" key="1">
    <source>
        <dbReference type="SAM" id="MobiDB-lite"/>
    </source>
</evidence>
<reference evidence="3 4" key="1">
    <citation type="submission" date="2023-10" db="EMBL/GenBank/DDBJ databases">
        <title>Rubellicoccus peritrichatus gen. nov., sp. nov., isolated from an algae of coral reef tank.</title>
        <authorList>
            <person name="Luo J."/>
        </authorList>
    </citation>
    <scope>NUCLEOTIDE SEQUENCE [LARGE SCALE GENOMIC DNA]</scope>
    <source>
        <strain evidence="3 4">CR14</strain>
    </source>
</reference>
<dbReference type="Pfam" id="PF17319">
    <property type="entry name" value="DUF5362"/>
    <property type="match status" value="1"/>
</dbReference>
<keyword evidence="2" id="KW-0472">Membrane</keyword>
<protein>
    <submittedName>
        <fullName evidence="3">DUF5362 domain-containing protein</fullName>
    </submittedName>
</protein>
<feature type="region of interest" description="Disordered" evidence="1">
    <location>
        <begin position="62"/>
        <end position="82"/>
    </location>
</feature>
<dbReference type="Proteomes" id="UP001304300">
    <property type="component" value="Chromosome"/>
</dbReference>
<feature type="compositionally biased region" description="Polar residues" evidence="1">
    <location>
        <begin position="64"/>
        <end position="79"/>
    </location>
</feature>
<keyword evidence="4" id="KW-1185">Reference proteome</keyword>
<feature type="transmembrane region" description="Helical" evidence="2">
    <location>
        <begin position="121"/>
        <end position="145"/>
    </location>
</feature>
<proteinExistence type="predicted"/>
<accession>A0AAQ3L9C3</accession>
<dbReference type="EMBL" id="CP136920">
    <property type="protein sequence ID" value="WOO41231.1"/>
    <property type="molecule type" value="Genomic_DNA"/>
</dbReference>
<evidence type="ECO:0000313" key="4">
    <source>
        <dbReference type="Proteomes" id="UP001304300"/>
    </source>
</evidence>
<feature type="transmembrane region" description="Helical" evidence="2">
    <location>
        <begin position="182"/>
        <end position="207"/>
    </location>
</feature>
<keyword evidence="2" id="KW-1133">Transmembrane helix</keyword>
<dbReference type="RefSeq" id="WP_317833654.1">
    <property type="nucleotide sequence ID" value="NZ_CP136920.1"/>
</dbReference>
<dbReference type="AlphaFoldDB" id="A0AAQ3L9C3"/>